<protein>
    <submittedName>
        <fullName evidence="2">Uncharacterized protein</fullName>
    </submittedName>
</protein>
<reference evidence="2 3" key="1">
    <citation type="submission" date="2015-01" db="EMBL/GenBank/DDBJ databases">
        <title>The Genome Sequence of Rhinocladiella mackenzie CBS 650.93.</title>
        <authorList>
            <consortium name="The Broad Institute Genomics Platform"/>
            <person name="Cuomo C."/>
            <person name="de Hoog S."/>
            <person name="Gorbushina A."/>
            <person name="Stielow B."/>
            <person name="Teixiera M."/>
            <person name="Abouelleil A."/>
            <person name="Chapman S.B."/>
            <person name="Priest M."/>
            <person name="Young S.K."/>
            <person name="Wortman J."/>
            <person name="Nusbaum C."/>
            <person name="Birren B."/>
        </authorList>
    </citation>
    <scope>NUCLEOTIDE SEQUENCE [LARGE SCALE GENOMIC DNA]</scope>
    <source>
        <strain evidence="2 3">CBS 650.93</strain>
    </source>
</reference>
<evidence type="ECO:0000313" key="3">
    <source>
        <dbReference type="Proteomes" id="UP000053617"/>
    </source>
</evidence>
<dbReference type="Proteomes" id="UP000053617">
    <property type="component" value="Unassembled WGS sequence"/>
</dbReference>
<accession>A0A0D2IEF9</accession>
<proteinExistence type="predicted"/>
<evidence type="ECO:0000313" key="2">
    <source>
        <dbReference type="EMBL" id="KIX04214.1"/>
    </source>
</evidence>
<evidence type="ECO:0000256" key="1">
    <source>
        <dbReference type="SAM" id="MobiDB-lite"/>
    </source>
</evidence>
<dbReference type="EMBL" id="KN847479">
    <property type="protein sequence ID" value="KIX04214.1"/>
    <property type="molecule type" value="Genomic_DNA"/>
</dbReference>
<feature type="region of interest" description="Disordered" evidence="1">
    <location>
        <begin position="324"/>
        <end position="345"/>
    </location>
</feature>
<dbReference type="AlphaFoldDB" id="A0A0D2IEF9"/>
<dbReference type="STRING" id="1442369.A0A0D2IEF9"/>
<gene>
    <name evidence="2" type="ORF">Z518_07768</name>
</gene>
<keyword evidence="3" id="KW-1185">Reference proteome</keyword>
<dbReference type="VEuPathDB" id="FungiDB:Z518_07768"/>
<feature type="compositionally biased region" description="Acidic residues" evidence="1">
    <location>
        <begin position="328"/>
        <end position="345"/>
    </location>
</feature>
<organism evidence="2 3">
    <name type="scientific">Rhinocladiella mackenziei CBS 650.93</name>
    <dbReference type="NCBI Taxonomy" id="1442369"/>
    <lineage>
        <taxon>Eukaryota</taxon>
        <taxon>Fungi</taxon>
        <taxon>Dikarya</taxon>
        <taxon>Ascomycota</taxon>
        <taxon>Pezizomycotina</taxon>
        <taxon>Eurotiomycetes</taxon>
        <taxon>Chaetothyriomycetidae</taxon>
        <taxon>Chaetothyriales</taxon>
        <taxon>Herpotrichiellaceae</taxon>
        <taxon>Rhinocladiella</taxon>
    </lineage>
</organism>
<dbReference type="HOGENOM" id="CLU_804474_0_0_1"/>
<dbReference type="RefSeq" id="XP_013271350.1">
    <property type="nucleotide sequence ID" value="XM_013415896.1"/>
</dbReference>
<name>A0A0D2IEF9_9EURO</name>
<dbReference type="OrthoDB" id="2951834at2759"/>
<sequence>MAERTSEDDSGDDSTMDLYPAINQPSLLGIPSEIRVHIYKILFEHLEPIRLAVTIDGHLMHENDLELQLPLSLLKTCRKIFLEASPVMYECNKYRMSWDSLTRVGRLQHGISDFLRMIDIDCTFGQVWGYAKSINSLVQKASGLREINLNFQGTSRLGAAALELSHAVIPCSSAFEGPDLELAVSLFQFDDKIRAAEDTWPTVRKLHSALFKKEAKLSDILDLNEPQTMTFITKSNTSNLGVIRVKGKIHPFLLEKLEEHKCLIGDCAWKKVSEEFALDVTDDPYMSTKRIRFKWEKIDQPKKPIPPNMLQWYPGVDKAILKEITGGTEEEANDEAENQGEDDDD</sequence>
<dbReference type="GeneID" id="25295839"/>